<evidence type="ECO:0000256" key="3">
    <source>
        <dbReference type="ARBA" id="ARBA00022602"/>
    </source>
</evidence>
<keyword evidence="5" id="KW-0479">Metal-binding</keyword>
<dbReference type="InterPro" id="IPR001330">
    <property type="entry name" value="Prenyltrans"/>
</dbReference>
<dbReference type="SUPFAM" id="SSF48239">
    <property type="entry name" value="Terpenoid cyclases/Protein prenyltransferases"/>
    <property type="match status" value="1"/>
</dbReference>
<comment type="cofactor">
    <cofactor evidence="1">
        <name>Zn(2+)</name>
        <dbReference type="ChEBI" id="CHEBI:29105"/>
    </cofactor>
</comment>
<dbReference type="Gene3D" id="1.50.10.20">
    <property type="match status" value="1"/>
</dbReference>
<name>A0A7S2TT83_9EUKA</name>
<comment type="similarity">
    <text evidence="2">Belongs to the protein prenyltransferase subunit beta family.</text>
</comment>
<dbReference type="InterPro" id="IPR045089">
    <property type="entry name" value="PGGT1B-like"/>
</dbReference>
<keyword evidence="3" id="KW-0637">Prenyltransferase</keyword>
<dbReference type="InterPro" id="IPR008930">
    <property type="entry name" value="Terpenoid_cyclase/PrenylTrfase"/>
</dbReference>
<evidence type="ECO:0000256" key="4">
    <source>
        <dbReference type="ARBA" id="ARBA00022679"/>
    </source>
</evidence>
<dbReference type="GO" id="GO:0004662">
    <property type="term" value="F:CAAX-protein geranylgeranyltransferase activity"/>
    <property type="evidence" value="ECO:0007669"/>
    <property type="project" value="TreeGrafter"/>
</dbReference>
<evidence type="ECO:0000256" key="7">
    <source>
        <dbReference type="ARBA" id="ARBA00022833"/>
    </source>
</evidence>
<keyword evidence="7" id="KW-0862">Zinc</keyword>
<dbReference type="GO" id="GO:0005953">
    <property type="term" value="C:CAAX-protein geranylgeranyltransferase complex"/>
    <property type="evidence" value="ECO:0007669"/>
    <property type="project" value="TreeGrafter"/>
</dbReference>
<reference evidence="9" key="1">
    <citation type="submission" date="2021-01" db="EMBL/GenBank/DDBJ databases">
        <authorList>
            <person name="Corre E."/>
            <person name="Pelletier E."/>
            <person name="Niang G."/>
            <person name="Scheremetjew M."/>
            <person name="Finn R."/>
            <person name="Kale V."/>
            <person name="Holt S."/>
            <person name="Cochrane G."/>
            <person name="Meng A."/>
            <person name="Brown T."/>
            <person name="Cohen L."/>
        </authorList>
    </citation>
    <scope>NUCLEOTIDE SEQUENCE</scope>
    <source>
        <strain evidence="9">CCMP622</strain>
    </source>
</reference>
<protein>
    <recommendedName>
        <fullName evidence="8">Prenyltransferase alpha-alpha toroid domain-containing protein</fullName>
    </recommendedName>
</protein>
<evidence type="ECO:0000256" key="5">
    <source>
        <dbReference type="ARBA" id="ARBA00022723"/>
    </source>
</evidence>
<keyword evidence="4" id="KW-0808">Transferase</keyword>
<feature type="domain" description="Prenyltransferase alpha-alpha toroid" evidence="8">
    <location>
        <begin position="1"/>
        <end position="217"/>
    </location>
</feature>
<gene>
    <name evidence="9" type="ORF">LSP00402_LOCUS11775</name>
</gene>
<evidence type="ECO:0000259" key="8">
    <source>
        <dbReference type="Pfam" id="PF00432"/>
    </source>
</evidence>
<sequence>MTYSALCALRILGDDLKKVDKKAIVSSLKLLQRENGCFRCATSEEDDMRFMYCACVISDMLGDWSGVNKEAAVKYIVESQAFDGGIGLRIGAEGHGGTTYCAVASLVLMGRLDALKDYDGLVRWCVYGQGQGFVGRPNKPPDSCYSFWIGATMMMLGVYDLTAANDNRHFNLRCQTKWGGFGKYPDVHPDILHSYFGICGLSMMGMDGLRPIDPVWGITQRAAGKEKKKN</sequence>
<evidence type="ECO:0000256" key="6">
    <source>
        <dbReference type="ARBA" id="ARBA00022737"/>
    </source>
</evidence>
<dbReference type="EMBL" id="HBHP01018961">
    <property type="protein sequence ID" value="CAD9767569.1"/>
    <property type="molecule type" value="Transcribed_RNA"/>
</dbReference>
<evidence type="ECO:0000313" key="9">
    <source>
        <dbReference type="EMBL" id="CAD9767569.1"/>
    </source>
</evidence>
<dbReference type="GO" id="GO:0046872">
    <property type="term" value="F:metal ion binding"/>
    <property type="evidence" value="ECO:0007669"/>
    <property type="project" value="UniProtKB-KW"/>
</dbReference>
<proteinExistence type="inferred from homology"/>
<accession>A0A7S2TT83</accession>
<dbReference type="PANTHER" id="PTHR11774">
    <property type="entry name" value="GERANYLGERANYL TRANSFERASE TYPE BETA SUBUNIT"/>
    <property type="match status" value="1"/>
</dbReference>
<dbReference type="PANTHER" id="PTHR11774:SF4">
    <property type="entry name" value="GERANYLGERANYL TRANSFERASE TYPE-1 SUBUNIT BETA"/>
    <property type="match status" value="1"/>
</dbReference>
<dbReference type="AlphaFoldDB" id="A0A7S2TT83"/>
<keyword evidence="6" id="KW-0677">Repeat</keyword>
<dbReference type="Pfam" id="PF00432">
    <property type="entry name" value="Prenyltrans"/>
    <property type="match status" value="1"/>
</dbReference>
<evidence type="ECO:0000256" key="2">
    <source>
        <dbReference type="ARBA" id="ARBA00010497"/>
    </source>
</evidence>
<evidence type="ECO:0000256" key="1">
    <source>
        <dbReference type="ARBA" id="ARBA00001947"/>
    </source>
</evidence>
<organism evidence="9">
    <name type="scientific">Lotharella oceanica</name>
    <dbReference type="NCBI Taxonomy" id="641309"/>
    <lineage>
        <taxon>Eukaryota</taxon>
        <taxon>Sar</taxon>
        <taxon>Rhizaria</taxon>
        <taxon>Cercozoa</taxon>
        <taxon>Chlorarachniophyceae</taxon>
        <taxon>Lotharella</taxon>
    </lineage>
</organism>